<sequence length="166" mass="19477">MKEAGLYKRHSTKNPILEGFASYLQNMLGVNRFHREVENVARFMYFMDAEKVRLGFVKNIERVHLFFSQLKKICDKPDNLQLSKTYQKVRFLSNERYSNIMNTVKTPPECRRLLEVAKQSFIECLGNVMKGKMNTHITLTITYYLEALLILKHLQKLGVVQNRTVS</sequence>
<dbReference type="Proteomes" id="UP000812440">
    <property type="component" value="Unassembled WGS sequence"/>
</dbReference>
<organism evidence="1 2">
    <name type="scientific">Hymenochirus boettgeri</name>
    <name type="common">Congo dwarf clawed frog</name>
    <dbReference type="NCBI Taxonomy" id="247094"/>
    <lineage>
        <taxon>Eukaryota</taxon>
        <taxon>Metazoa</taxon>
        <taxon>Chordata</taxon>
        <taxon>Craniata</taxon>
        <taxon>Vertebrata</taxon>
        <taxon>Euteleostomi</taxon>
        <taxon>Amphibia</taxon>
        <taxon>Batrachia</taxon>
        <taxon>Anura</taxon>
        <taxon>Pipoidea</taxon>
        <taxon>Pipidae</taxon>
        <taxon>Pipinae</taxon>
        <taxon>Hymenochirus</taxon>
    </lineage>
</organism>
<accession>A0A8T2IC08</accession>
<dbReference type="PANTHER" id="PTHR47306:SF2">
    <property type="entry name" value="CORE-BINDING (CB) DOMAIN-CONTAINING PROTEIN"/>
    <property type="match status" value="1"/>
</dbReference>
<dbReference type="AlphaFoldDB" id="A0A8T2IC08"/>
<protein>
    <submittedName>
        <fullName evidence="1">Uncharacterized protein</fullName>
    </submittedName>
</protein>
<dbReference type="PANTHER" id="PTHR47306">
    <property type="entry name" value="SI:CH211-178J18.4-RELATED"/>
    <property type="match status" value="1"/>
</dbReference>
<comment type="caution">
    <text evidence="1">The sequence shown here is derived from an EMBL/GenBank/DDBJ whole genome shotgun (WGS) entry which is preliminary data.</text>
</comment>
<evidence type="ECO:0000313" key="2">
    <source>
        <dbReference type="Proteomes" id="UP000812440"/>
    </source>
</evidence>
<proteinExistence type="predicted"/>
<evidence type="ECO:0000313" key="1">
    <source>
        <dbReference type="EMBL" id="KAG8430109.1"/>
    </source>
</evidence>
<name>A0A8T2IC08_9PIPI</name>
<dbReference type="EMBL" id="JAACNH010001549">
    <property type="protein sequence ID" value="KAG8430109.1"/>
    <property type="molecule type" value="Genomic_DNA"/>
</dbReference>
<gene>
    <name evidence="1" type="ORF">GDO86_018470</name>
</gene>
<reference evidence="1" key="1">
    <citation type="thesis" date="2020" institute="ProQuest LLC" country="789 East Eisenhower Parkway, Ann Arbor, MI, USA">
        <title>Comparative Genomics and Chromosome Evolution.</title>
        <authorList>
            <person name="Mudd A.B."/>
        </authorList>
    </citation>
    <scope>NUCLEOTIDE SEQUENCE</scope>
    <source>
        <strain evidence="1">Female2</strain>
        <tissue evidence="1">Blood</tissue>
    </source>
</reference>
<keyword evidence="2" id="KW-1185">Reference proteome</keyword>
<dbReference type="OrthoDB" id="9907715at2759"/>